<protein>
    <submittedName>
        <fullName evidence="2">Uncharacterized protein</fullName>
    </submittedName>
</protein>
<feature type="coiled-coil region" evidence="1">
    <location>
        <begin position="19"/>
        <end position="53"/>
    </location>
</feature>
<keyword evidence="1" id="KW-0175">Coiled coil</keyword>
<accession>A0A974DAI3</accession>
<gene>
    <name evidence="2" type="ORF">XELAEV_18016863mg</name>
</gene>
<reference evidence="3" key="1">
    <citation type="journal article" date="2016" name="Nature">
        <title>Genome evolution in the allotetraploid frog Xenopus laevis.</title>
        <authorList>
            <person name="Session A.M."/>
            <person name="Uno Y."/>
            <person name="Kwon T."/>
            <person name="Chapman J.A."/>
            <person name="Toyoda A."/>
            <person name="Takahashi S."/>
            <person name="Fukui A."/>
            <person name="Hikosaka A."/>
            <person name="Suzuki A."/>
            <person name="Kondo M."/>
            <person name="van Heeringen S.J."/>
            <person name="Quigley I."/>
            <person name="Heinz S."/>
            <person name="Ogino H."/>
            <person name="Ochi H."/>
            <person name="Hellsten U."/>
            <person name="Lyons J.B."/>
            <person name="Simakov O."/>
            <person name="Putnam N."/>
            <person name="Stites J."/>
            <person name="Kuroki Y."/>
            <person name="Tanaka T."/>
            <person name="Michiue T."/>
            <person name="Watanabe M."/>
            <person name="Bogdanovic O."/>
            <person name="Lister R."/>
            <person name="Georgiou G."/>
            <person name="Paranjpe S.S."/>
            <person name="van Kruijsbergen I."/>
            <person name="Shu S."/>
            <person name="Carlson J."/>
            <person name="Kinoshita T."/>
            <person name="Ohta Y."/>
            <person name="Mawaribuchi S."/>
            <person name="Jenkins J."/>
            <person name="Grimwood J."/>
            <person name="Schmutz J."/>
            <person name="Mitros T."/>
            <person name="Mozaffari S.V."/>
            <person name="Suzuki Y."/>
            <person name="Haramoto Y."/>
            <person name="Yamamoto T.S."/>
            <person name="Takagi C."/>
            <person name="Heald R."/>
            <person name="Miller K."/>
            <person name="Haudenschild C."/>
            <person name="Kitzman J."/>
            <person name="Nakayama T."/>
            <person name="Izutsu Y."/>
            <person name="Robert J."/>
            <person name="Fortriede J."/>
            <person name="Burns K."/>
            <person name="Lotay V."/>
            <person name="Karimi K."/>
            <person name="Yasuoka Y."/>
            <person name="Dichmann D.S."/>
            <person name="Flajnik M.F."/>
            <person name="Houston D.W."/>
            <person name="Shendure J."/>
            <person name="DuPasquier L."/>
            <person name="Vize P.D."/>
            <person name="Zorn A.M."/>
            <person name="Ito M."/>
            <person name="Marcotte E.M."/>
            <person name="Wallingford J.B."/>
            <person name="Ito Y."/>
            <person name="Asashima M."/>
            <person name="Ueno N."/>
            <person name="Matsuda Y."/>
            <person name="Veenstra G.J."/>
            <person name="Fujiyama A."/>
            <person name="Harland R.M."/>
            <person name="Taira M."/>
            <person name="Rokhsar D.S."/>
        </authorList>
    </citation>
    <scope>NUCLEOTIDE SEQUENCE [LARGE SCALE GENOMIC DNA]</scope>
    <source>
        <strain evidence="3">J</strain>
    </source>
</reference>
<organism evidence="2 3">
    <name type="scientific">Xenopus laevis</name>
    <name type="common">African clawed frog</name>
    <dbReference type="NCBI Taxonomy" id="8355"/>
    <lineage>
        <taxon>Eukaryota</taxon>
        <taxon>Metazoa</taxon>
        <taxon>Chordata</taxon>
        <taxon>Craniata</taxon>
        <taxon>Vertebrata</taxon>
        <taxon>Euteleostomi</taxon>
        <taxon>Amphibia</taxon>
        <taxon>Batrachia</taxon>
        <taxon>Anura</taxon>
        <taxon>Pipoidea</taxon>
        <taxon>Pipidae</taxon>
        <taxon>Xenopodinae</taxon>
        <taxon>Xenopus</taxon>
        <taxon>Xenopus</taxon>
    </lineage>
</organism>
<evidence type="ECO:0000313" key="3">
    <source>
        <dbReference type="Proteomes" id="UP000694892"/>
    </source>
</evidence>
<sequence>MKILGPWLDQRLDTIKETVTEVLQQVTNQNERITDAEQRIGTLEDELEKTQLVDTQRKITILADKVDDLETGATISV</sequence>
<evidence type="ECO:0000313" key="2">
    <source>
        <dbReference type="EMBL" id="OCT88237.1"/>
    </source>
</evidence>
<evidence type="ECO:0000256" key="1">
    <source>
        <dbReference type="SAM" id="Coils"/>
    </source>
</evidence>
<dbReference type="SUPFAM" id="SSF57997">
    <property type="entry name" value="Tropomyosin"/>
    <property type="match status" value="1"/>
</dbReference>
<dbReference type="EMBL" id="CM004470">
    <property type="protein sequence ID" value="OCT88237.1"/>
    <property type="molecule type" value="Genomic_DNA"/>
</dbReference>
<dbReference type="AlphaFoldDB" id="A0A974DAI3"/>
<name>A0A974DAI3_XENLA</name>
<proteinExistence type="predicted"/>
<dbReference type="Proteomes" id="UP000694892">
    <property type="component" value="Chromosome 3L"/>
</dbReference>
<dbReference type="Gene3D" id="1.20.5.340">
    <property type="match status" value="1"/>
</dbReference>